<dbReference type="InterPro" id="IPR032808">
    <property type="entry name" value="DoxX"/>
</dbReference>
<feature type="transmembrane region" description="Helical" evidence="5">
    <location>
        <begin position="45"/>
        <end position="70"/>
    </location>
</feature>
<keyword evidence="3 5" id="KW-1133">Transmembrane helix</keyword>
<dbReference type="EMBL" id="QOUX01000032">
    <property type="protein sequence ID" value="RXJ01626.1"/>
    <property type="molecule type" value="Genomic_DNA"/>
</dbReference>
<dbReference type="AlphaFoldDB" id="A0A4Q0VSV9"/>
<comment type="caution">
    <text evidence="6">The sequence shown here is derived from an EMBL/GenBank/DDBJ whole genome shotgun (WGS) entry which is preliminary data.</text>
</comment>
<evidence type="ECO:0000313" key="7">
    <source>
        <dbReference type="Proteomes" id="UP000290649"/>
    </source>
</evidence>
<evidence type="ECO:0000256" key="4">
    <source>
        <dbReference type="ARBA" id="ARBA00023136"/>
    </source>
</evidence>
<feature type="transmembrane region" description="Helical" evidence="5">
    <location>
        <begin position="12"/>
        <end position="33"/>
    </location>
</feature>
<keyword evidence="2 5" id="KW-0812">Transmembrane</keyword>
<accession>A0A4Q0VSV9</accession>
<evidence type="ECO:0000256" key="3">
    <source>
        <dbReference type="ARBA" id="ARBA00022989"/>
    </source>
</evidence>
<sequence>MNIGVKRMSYQVQIIIQIVVGFIFIQNGIFKFIVPEFGYERFATLGLPLPFVLAPLVGCLEILSGGLLLYNLHIRKAITALLFVMFGAFFFTKIPILMNDGIVVALHQARLEIVLTTLLCLLLVIKIRQIENEEMYV</sequence>
<feature type="transmembrane region" description="Helical" evidence="5">
    <location>
        <begin position="77"/>
        <end position="96"/>
    </location>
</feature>
<dbReference type="Pfam" id="PF07681">
    <property type="entry name" value="DoxX"/>
    <property type="match status" value="1"/>
</dbReference>
<gene>
    <name evidence="6" type="ORF">DS745_09090</name>
</gene>
<evidence type="ECO:0000313" key="6">
    <source>
        <dbReference type="EMBL" id="RXJ01626.1"/>
    </source>
</evidence>
<evidence type="ECO:0000256" key="2">
    <source>
        <dbReference type="ARBA" id="ARBA00022692"/>
    </source>
</evidence>
<evidence type="ECO:0000256" key="1">
    <source>
        <dbReference type="ARBA" id="ARBA00004141"/>
    </source>
</evidence>
<reference evidence="6 7" key="1">
    <citation type="journal article" date="2019" name="Int. J. Syst. Evol. Microbiol.">
        <title>Anaerobacillus alkaliphilus sp. nov., a novel alkaliphilic and moderately halophilic bacterium.</title>
        <authorList>
            <person name="Borsodi A.K."/>
            <person name="Aszalos J.M."/>
            <person name="Bihari P."/>
            <person name="Nagy I."/>
            <person name="Schumann P."/>
            <person name="Sproer C."/>
            <person name="Kovacs A.L."/>
            <person name="Boka K."/>
            <person name="Dobosy P."/>
            <person name="Ovari M."/>
            <person name="Szili-Kovacs T."/>
            <person name="Toth E."/>
        </authorList>
    </citation>
    <scope>NUCLEOTIDE SEQUENCE [LARGE SCALE GENOMIC DNA]</scope>
    <source>
        <strain evidence="6 7">B16-10</strain>
    </source>
</reference>
<protein>
    <submittedName>
        <fullName evidence="6">DoxX family protein</fullName>
    </submittedName>
</protein>
<comment type="subcellular location">
    <subcellularLocation>
        <location evidence="1">Membrane</location>
        <topology evidence="1">Multi-pass membrane protein</topology>
    </subcellularLocation>
</comment>
<organism evidence="6 7">
    <name type="scientific">Anaerobacillus alkaliphilus</name>
    <dbReference type="NCBI Taxonomy" id="1548597"/>
    <lineage>
        <taxon>Bacteria</taxon>
        <taxon>Bacillati</taxon>
        <taxon>Bacillota</taxon>
        <taxon>Bacilli</taxon>
        <taxon>Bacillales</taxon>
        <taxon>Bacillaceae</taxon>
        <taxon>Anaerobacillus</taxon>
    </lineage>
</organism>
<dbReference type="GO" id="GO:0016020">
    <property type="term" value="C:membrane"/>
    <property type="evidence" value="ECO:0007669"/>
    <property type="project" value="UniProtKB-SubCell"/>
</dbReference>
<proteinExistence type="predicted"/>
<feature type="transmembrane region" description="Helical" evidence="5">
    <location>
        <begin position="102"/>
        <end position="125"/>
    </location>
</feature>
<name>A0A4Q0VSV9_9BACI</name>
<keyword evidence="7" id="KW-1185">Reference proteome</keyword>
<keyword evidence="4 5" id="KW-0472">Membrane</keyword>
<dbReference type="OrthoDB" id="2969770at2"/>
<evidence type="ECO:0000256" key="5">
    <source>
        <dbReference type="SAM" id="Phobius"/>
    </source>
</evidence>
<dbReference type="Proteomes" id="UP000290649">
    <property type="component" value="Unassembled WGS sequence"/>
</dbReference>